<protein>
    <submittedName>
        <fullName evidence="4">Octopine/nopaline transport system substrate-binding protein</fullName>
    </submittedName>
</protein>
<dbReference type="PANTHER" id="PTHR35936:SF17">
    <property type="entry name" value="ARGININE-BINDING EXTRACELLULAR PROTEIN ARTP"/>
    <property type="match status" value="1"/>
</dbReference>
<evidence type="ECO:0000256" key="2">
    <source>
        <dbReference type="SAM" id="SignalP"/>
    </source>
</evidence>
<evidence type="ECO:0000256" key="1">
    <source>
        <dbReference type="ARBA" id="ARBA00022729"/>
    </source>
</evidence>
<sequence length="283" mass="30565">MFNNYGKKAALAFGVLVGALTATAHSQSEKVIKIATEGAYAPWNFTEAGGKLAGFEIDLLENLCPRMKVKCELIVQDWDGLIPALNAEKFDAIVSGMLMTKEREKVISFSRNYATGSAAFLVRKDSPLAEMAFGKKYDLEKEPEQARAAADEMRKAMQNSVIGGQGATTAALIMKDMFPDIEYKEYKSTEQHDLDLAAGRIDAIMASPVTLDQALAHIGADQVMFAGAEFTGGPLGGGQSVGLRKEDTELKALFDEAINAAIADGSLSKLAIKWFKRDITPSQ</sequence>
<dbReference type="SMART" id="SM00062">
    <property type="entry name" value="PBPb"/>
    <property type="match status" value="1"/>
</dbReference>
<dbReference type="EMBL" id="QNRH01000009">
    <property type="protein sequence ID" value="RBO91187.1"/>
    <property type="molecule type" value="Genomic_DNA"/>
</dbReference>
<evidence type="ECO:0000313" key="5">
    <source>
        <dbReference type="Proteomes" id="UP000252893"/>
    </source>
</evidence>
<keyword evidence="5" id="KW-1185">Reference proteome</keyword>
<organism evidence="4 5">
    <name type="scientific">Pseudochrobactrum asaccharolyticum</name>
    <dbReference type="NCBI Taxonomy" id="354351"/>
    <lineage>
        <taxon>Bacteria</taxon>
        <taxon>Pseudomonadati</taxon>
        <taxon>Pseudomonadota</taxon>
        <taxon>Alphaproteobacteria</taxon>
        <taxon>Hyphomicrobiales</taxon>
        <taxon>Brucellaceae</taxon>
        <taxon>Pseudochrobactrum</taxon>
    </lineage>
</organism>
<accession>A0A366DM73</accession>
<dbReference type="AlphaFoldDB" id="A0A366DM73"/>
<evidence type="ECO:0000259" key="3">
    <source>
        <dbReference type="SMART" id="SM00062"/>
    </source>
</evidence>
<dbReference type="Proteomes" id="UP000252893">
    <property type="component" value="Unassembled WGS sequence"/>
</dbReference>
<reference evidence="4 5" key="1">
    <citation type="submission" date="2018-06" db="EMBL/GenBank/DDBJ databases">
        <title>Genomic Encyclopedia of Type Strains, Phase IV (KMG-IV): sequencing the most valuable type-strain genomes for metagenomic binning, comparative biology and taxonomic classification.</title>
        <authorList>
            <person name="Goeker M."/>
        </authorList>
    </citation>
    <scope>NUCLEOTIDE SEQUENCE [LARGE SCALE GENOMIC DNA]</scope>
    <source>
        <strain evidence="4 5">DSM 25619</strain>
    </source>
</reference>
<dbReference type="InterPro" id="IPR001638">
    <property type="entry name" value="Solute-binding_3/MltF_N"/>
</dbReference>
<feature type="domain" description="Solute-binding protein family 3/N-terminal" evidence="3">
    <location>
        <begin position="31"/>
        <end position="278"/>
    </location>
</feature>
<evidence type="ECO:0000313" key="4">
    <source>
        <dbReference type="EMBL" id="RBO91187.1"/>
    </source>
</evidence>
<keyword evidence="1 2" id="KW-0732">Signal</keyword>
<dbReference type="RefSeq" id="WP_113945877.1">
    <property type="nucleotide sequence ID" value="NZ_JBHEEG010000010.1"/>
</dbReference>
<dbReference type="Gene3D" id="3.40.190.10">
    <property type="entry name" value="Periplasmic binding protein-like II"/>
    <property type="match status" value="2"/>
</dbReference>
<comment type="caution">
    <text evidence="4">The sequence shown here is derived from an EMBL/GenBank/DDBJ whole genome shotgun (WGS) entry which is preliminary data.</text>
</comment>
<feature type="signal peptide" evidence="2">
    <location>
        <begin position="1"/>
        <end position="24"/>
    </location>
</feature>
<proteinExistence type="predicted"/>
<name>A0A366DM73_9HYPH</name>
<dbReference type="PANTHER" id="PTHR35936">
    <property type="entry name" value="MEMBRANE-BOUND LYTIC MUREIN TRANSGLYCOSYLASE F"/>
    <property type="match status" value="1"/>
</dbReference>
<dbReference type="SUPFAM" id="SSF53850">
    <property type="entry name" value="Periplasmic binding protein-like II"/>
    <property type="match status" value="1"/>
</dbReference>
<dbReference type="OrthoDB" id="9807134at2"/>
<dbReference type="Pfam" id="PF00497">
    <property type="entry name" value="SBP_bac_3"/>
    <property type="match status" value="1"/>
</dbReference>
<feature type="chain" id="PRO_5016735034" evidence="2">
    <location>
        <begin position="25"/>
        <end position="283"/>
    </location>
</feature>
<gene>
    <name evidence="4" type="ORF">DFR47_10947</name>
</gene>